<dbReference type="Proteomes" id="UP001201262">
    <property type="component" value="Unassembled WGS sequence"/>
</dbReference>
<reference evidence="2" key="1">
    <citation type="submission" date="2021-12" db="EMBL/GenBank/DDBJ databases">
        <title>Convergent genome expansion in fungi linked to evolution of root-endophyte symbiosis.</title>
        <authorList>
            <consortium name="DOE Joint Genome Institute"/>
            <person name="Ke Y.-H."/>
            <person name="Bonito G."/>
            <person name="Liao H.-L."/>
            <person name="Looney B."/>
            <person name="Rojas-Flechas A."/>
            <person name="Nash J."/>
            <person name="Hameed K."/>
            <person name="Schadt C."/>
            <person name="Martin F."/>
            <person name="Crous P.W."/>
            <person name="Miettinen O."/>
            <person name="Magnuson J.K."/>
            <person name="Labbe J."/>
            <person name="Jacobson D."/>
            <person name="Doktycz M.J."/>
            <person name="Veneault-Fourrey C."/>
            <person name="Kuo A."/>
            <person name="Mondo S."/>
            <person name="Calhoun S."/>
            <person name="Riley R."/>
            <person name="Ohm R."/>
            <person name="LaButti K."/>
            <person name="Andreopoulos B."/>
            <person name="Pangilinan J."/>
            <person name="Nolan M."/>
            <person name="Tritt A."/>
            <person name="Clum A."/>
            <person name="Lipzen A."/>
            <person name="Daum C."/>
            <person name="Barry K."/>
            <person name="Grigoriev I.V."/>
            <person name="Vilgalys R."/>
        </authorList>
    </citation>
    <scope>NUCLEOTIDE SEQUENCE</scope>
    <source>
        <strain evidence="2">PMI_201</strain>
    </source>
</reference>
<feature type="signal peptide" evidence="1">
    <location>
        <begin position="1"/>
        <end position="19"/>
    </location>
</feature>
<dbReference type="AlphaFoldDB" id="A0AAD4KUQ6"/>
<protein>
    <submittedName>
        <fullName evidence="2">Uncharacterized protein</fullName>
    </submittedName>
</protein>
<evidence type="ECO:0000313" key="2">
    <source>
        <dbReference type="EMBL" id="KAH8697405.1"/>
    </source>
</evidence>
<dbReference type="RefSeq" id="XP_046072106.1">
    <property type="nucleotide sequence ID" value="XM_046214052.1"/>
</dbReference>
<feature type="chain" id="PRO_5041937044" evidence="1">
    <location>
        <begin position="20"/>
        <end position="103"/>
    </location>
</feature>
<comment type="caution">
    <text evidence="2">The sequence shown here is derived from an EMBL/GenBank/DDBJ whole genome shotgun (WGS) entry which is preliminary data.</text>
</comment>
<evidence type="ECO:0000313" key="3">
    <source>
        <dbReference type="Proteomes" id="UP001201262"/>
    </source>
</evidence>
<proteinExistence type="predicted"/>
<organism evidence="2 3">
    <name type="scientific">Talaromyces proteolyticus</name>
    <dbReference type="NCBI Taxonomy" id="1131652"/>
    <lineage>
        <taxon>Eukaryota</taxon>
        <taxon>Fungi</taxon>
        <taxon>Dikarya</taxon>
        <taxon>Ascomycota</taxon>
        <taxon>Pezizomycotina</taxon>
        <taxon>Eurotiomycetes</taxon>
        <taxon>Eurotiomycetidae</taxon>
        <taxon>Eurotiales</taxon>
        <taxon>Trichocomaceae</taxon>
        <taxon>Talaromyces</taxon>
        <taxon>Talaromyces sect. Bacilispori</taxon>
    </lineage>
</organism>
<keyword evidence="3" id="KW-1185">Reference proteome</keyword>
<dbReference type="GeneID" id="70244339"/>
<sequence length="103" mass="10728">MRYSICLLVSLACLAVSSPSSSPRPAPATFGSDVDCPYPNGNCYDDDCHGELSVDRVTCTEGADKGCGCGYKCGAVSGKCSDNECNGVKGRCTYNYLGCTCVL</sequence>
<keyword evidence="1" id="KW-0732">Signal</keyword>
<dbReference type="EMBL" id="JAJTJA010000006">
    <property type="protein sequence ID" value="KAH8697405.1"/>
    <property type="molecule type" value="Genomic_DNA"/>
</dbReference>
<name>A0AAD4KUQ6_9EURO</name>
<accession>A0AAD4KUQ6</accession>
<evidence type="ECO:0000256" key="1">
    <source>
        <dbReference type="SAM" id="SignalP"/>
    </source>
</evidence>
<gene>
    <name evidence="2" type="ORF">BGW36DRAFT_359198</name>
</gene>